<dbReference type="InterPro" id="IPR020841">
    <property type="entry name" value="PKS_Beta-ketoAc_synthase_dom"/>
</dbReference>
<dbReference type="SUPFAM" id="SSF52540">
    <property type="entry name" value="P-loop containing nucleoside triphosphate hydrolases"/>
    <property type="match status" value="1"/>
</dbReference>
<feature type="compositionally biased region" description="Basic and acidic residues" evidence="9">
    <location>
        <begin position="3245"/>
        <end position="3255"/>
    </location>
</feature>
<dbReference type="SUPFAM" id="SSF47336">
    <property type="entry name" value="ACP-like"/>
    <property type="match status" value="1"/>
</dbReference>
<dbReference type="Pfam" id="PF00109">
    <property type="entry name" value="ketoacyl-synt"/>
    <property type="match status" value="1"/>
</dbReference>
<dbReference type="SMART" id="SM00827">
    <property type="entry name" value="PKS_AT"/>
    <property type="match status" value="1"/>
</dbReference>
<keyword evidence="7" id="KW-0012">Acyltransferase</keyword>
<dbReference type="GO" id="GO:0004315">
    <property type="term" value="F:3-oxoacyl-[acyl-carrier-protein] synthase activity"/>
    <property type="evidence" value="ECO:0007669"/>
    <property type="project" value="InterPro"/>
</dbReference>
<dbReference type="InterPro" id="IPR049551">
    <property type="entry name" value="PKS_DH_C"/>
</dbReference>
<dbReference type="Pfam" id="PF14765">
    <property type="entry name" value="PS-DH"/>
    <property type="match status" value="1"/>
</dbReference>
<dbReference type="SMART" id="SM00826">
    <property type="entry name" value="PKS_DH"/>
    <property type="match status" value="1"/>
</dbReference>
<name>A0AAD4CED9_ASPNN</name>
<feature type="region of interest" description="N-terminal hotdog fold" evidence="8">
    <location>
        <begin position="995"/>
        <end position="1135"/>
    </location>
</feature>
<dbReference type="InterPro" id="IPR035994">
    <property type="entry name" value="Nucleoside_phosphorylase_sf"/>
</dbReference>
<dbReference type="InterPro" id="IPR006162">
    <property type="entry name" value="Ppantetheine_attach_site"/>
</dbReference>
<sequence length="3271" mass="355592">MPYINSGDTSSLDSDQSPTRAPIDAQDIVTDAEYIANAIDGYTELPLSEQLEPIAVVGMGCRLPGDVRSPGQFWKMMINQESGQTARVPSSRFNIDSHYHPDNDRPGSFSVLGGYFLEDTLQEFDPTFFNVTPIEAMWMDPQQRKLLEVVYEAFESAGVTLPQLAGSSTGVFVASFTSDFQQMAFKEPAFRHGLAATGVDPGIISNRVSHVFNLRGPSMLVNTACSSSVYAIHNACNALRNKECPAAVVGGVNLVLTVDQHMNTAKLGVLSPTSTCHTFDASADGYGRAEGVGAVYLKRLSDAIRDGDAIRGLIRSSATNNNGKVPAAGITHPSFAGQGAVIRHAYARGGHLDPRLTGYFECHGTGTAVGDPLEVNAVASAMNEDRQPEDGPLRIGAVKTNIGHSEAASGLSAVIKAILTVERGVIPPTRGVVNPNPAIDWAGWNVDVVREPVPFAGHLPVKRVSVNSFGYGGTNAHIIVEGADSLLKQPQTYRYQGKRPDHPTKSPRGAFNRNRPFLLPFSAHDKATLRRNIVAHTEVVDQYSLLDLSYTLATRRTRFTSRGFTVATYKNREKHMNASLAEFVFAEHRKAGPPTVGFVFTGQGAQWARMGAELMTYYPSFLRTIRHLDQVLEDLDDMPVWTLEDMLLEDASSSRVQEAEFSQPLCTAIQIALVGLLRDWGVQPVVTCGHSSGEIAAAFAAGHLSAAESIILAYYRGKVVRDINTNGAMLAVGLGAEQVESYLAPFQNHEVVIACHNSPSSVTLSGDADTLNTLQQELSEANVFARLIKTGGKAYHSPHMQPASERYEALVRRARLALSTSLPKGSQSTTVKMVSSVTNAILPDDARLDETYWSANLLSPVKFNQAMQTIGTSNEFRHVDLFVEIGPHSALAGPIRQIKAANNLEQWQYLPSLTRNAECAGAMLHLAGELFLRGHDAISMDRVTAMEEISPVGKISHRTGHMIVDLPPYQWDQEKRFWAESRQSREHRAVRFPRHDILGSMMPGCSPAEPTWRNVLRIRDLPWLRDHSLGGEAVFPMAGYFSMAMEAITQLNEMAASPVDIDGYTLRDVSVQTALVTPDDDTGVEVLINFRPAVQGKPKVKGVQQWWDFSVASVAEDGACKEHMAGTIGVLTRGSETPRRPAPRPVPNFPQRASGTAWNQALRRVGFDYGPTFQDMDDIRFDGKTYGVTSTTAVKNAVGMMPQESRHVLHPASVDSCLQLMIVAVYAGRTNAMPCGVIPQQVDELTIWAPTAAQLADPQANAYSWITKRGNRAFVGSNELVASDGQVVMQIRDMRCVAYEAAVPQRLDSALPPQPYGEMVWKQDIDLLSSSVGEMDAATLVELADFKHPGSRVLDIGGQTSKALLEKMPQLQLTATETTSELVELLQGHLEAYSQVQVKQLVLADSLESQSFKSGSYDIVVVGSNVTEGLDLVQLRGLVTSSGRVLLPANAALDDAALMAANLSKSTVKVDEHVLVTAVESNDEETITNGHVHDMRIIYGSQPPALLPALTASLQKQGFQVKASTIREPIENGEHVIMLADFEEAILASISETDFAGLQHTLTSASSLIWVTAGGLVAGKNPQFGMASGLLRSLTSEQASLNSVTLDFDTDTTSLDAIVDTITAKAQQQLHSPASLEPEYCVSGSETFISRLVPNRDLNSTYSADLSQTIPKAFNPQEPIVGQVQSGKVVFTEDDRVETALAPTEVEVRVLYTGLNKEDVLVITGVDYPTTFSHEIGGVVHRVGSAVQRVSVGDSVVGFSIDKYATFQRVGENMVQRLQSGETLPDLVSLPMAYGAAIYGVKTLANLKAGERLLLLNGSGLAGTAALQIARTAGATPFITVKDESGVEALQKTTGIPRENILLEDDLSWLHSLQFDVVFSSGWVDSALAREAWRFIGPLGRFIDCGRKDVLSRNVLDKLPVHRGAQYLAFDMLSLYQSKPQILADLLTEAVQLYRQGDAPSLQPLEVCNITQLSSCVSSFSDDLGAGKTVIAHEESQNTLDFLPTRPALRLQSDATYLLVGCLGGLGRSLTSWMFQKGARSFLFLSRSGTDSQQAAALTDDLKAAGADVMVVRGDVSVGADVERAVQSVPVEKPIRGVIQAAMVLRDGIFANMTYADWTTSITPKVKGTMNLHRVLDGVPLDFFVTTSSVSGTLGTPGQSNYAAGNSYLDSLARHRRQQGQPATSIILPMVLGVGVVAQNTELEVSLKRKGMYGIDETALLEAFEVAMLEQQPTGGATTTAVDHIVVGLDPSELRKAAEEAGDSVSTFWAEDARFSAVVHAMNAGGSSGGSGGAQTVLAALKENSSITLAEAMDLVADGFIGKLSRMLLLGVEEFERDGRSIASYGVDSMVGAELRNWIFKEMGIDIPFQQLLSASLSINKFAEQSSMEQMGNMVGSSQAPRDASGGALLLFHVSRGRYAPRPHIRAHNVVLACLPAGLTGTNSAAAVAIQMKNTFPAIRFGLMVGIGGGVPSKEADIRLGDVVVSQPGNGHGGVVQYDFGKLTPSGFKRTGFLNTPPTILLAAVTKLRSNLDRGRSDLSPHLSKLSNLPKFGRGQTGSDILFEAEYNHSGENNCLSCTAAGMIQRKERANNTPMIHYGTIASGNQVMRDGVERDKISLNTRTVDNALRETKRTFYLPLQRNHKFVGRSEELNTLKQKLLVSKDCQKATLSGLGGIGKTQVALQFAYSVKADCPEFSIFWVQSLSMETFELSCTEAAKVLGIRQAQENSEDVKILFRQHLSAKSAGKWLLIVDNADDLDLLRGTHQTEGLLAFLPESNDGLTLFTSRHGAVAQYLTGSDVVEIGKMTRRETRDLLKKSLIRTNPSDDSESVTNILSELEYLPLAITQAVAYINANKSSISEYLRLLKRTEQDAVALISTDFGDTTRYRNLSNAIAKTWMITFNRILKCDTLAADLLAFMSCIEWRAIPYSILPTADPEARLAGAIGTLCSYSFLEKRDDGTKLDMHRLVHLATRVWVNQNGRGIETRMEALKHLLNVFPSHDYINREIWRAYLPHVAHIGRDKRCKGTEEMSGLCLKVGQCLYVDGRIKEALLWLQESCEWRDRNFAQDNMDRLASQHVLAGAYEANGQVKKAVQLLEHVVAIRLKALAEDHPDQLASQHALAGAYKANGQVKEAVQLLEHVVAIRSKVLAEDHPDQLSSQYELAIAYEANGQVKEAVKLLEQVVAIESKVLAEDHPSRLISERALATFYKDRMASIARQASETTQSMSDNNTTFTALSDQSPTEQERKSSDTSKRRLLVRQLKGIFKAGR</sequence>
<feature type="compositionally biased region" description="Polar residues" evidence="9">
    <location>
        <begin position="3221"/>
        <end position="3244"/>
    </location>
</feature>
<dbReference type="Gene3D" id="3.40.50.720">
    <property type="entry name" value="NAD(P)-binding Rossmann-like Domain"/>
    <property type="match status" value="3"/>
</dbReference>
<dbReference type="InterPro" id="IPR001227">
    <property type="entry name" value="Ac_transferase_dom_sf"/>
</dbReference>
<dbReference type="Pfam" id="PF08659">
    <property type="entry name" value="KR"/>
    <property type="match status" value="1"/>
</dbReference>
<organism evidence="12 13">
    <name type="scientific">Aspergillus nanangensis</name>
    <dbReference type="NCBI Taxonomy" id="2582783"/>
    <lineage>
        <taxon>Eukaryota</taxon>
        <taxon>Fungi</taxon>
        <taxon>Dikarya</taxon>
        <taxon>Ascomycota</taxon>
        <taxon>Pezizomycotina</taxon>
        <taxon>Eurotiomycetes</taxon>
        <taxon>Eurotiomycetidae</taxon>
        <taxon>Eurotiales</taxon>
        <taxon>Aspergillaceae</taxon>
        <taxon>Aspergillus</taxon>
        <taxon>Aspergillus subgen. Circumdati</taxon>
    </lineage>
</organism>
<dbReference type="InterPro" id="IPR011990">
    <property type="entry name" value="TPR-like_helical_dom_sf"/>
</dbReference>
<dbReference type="Proteomes" id="UP001194746">
    <property type="component" value="Unassembled WGS sequence"/>
</dbReference>
<dbReference type="SMART" id="SM00823">
    <property type="entry name" value="PKS_PP"/>
    <property type="match status" value="1"/>
</dbReference>
<dbReference type="GO" id="GO:0044550">
    <property type="term" value="P:secondary metabolite biosynthetic process"/>
    <property type="evidence" value="ECO:0007669"/>
    <property type="project" value="TreeGrafter"/>
</dbReference>
<dbReference type="GO" id="GO:0008168">
    <property type="term" value="F:methyltransferase activity"/>
    <property type="evidence" value="ECO:0007669"/>
    <property type="project" value="UniProtKB-KW"/>
</dbReference>
<dbReference type="CDD" id="cd00833">
    <property type="entry name" value="PKS"/>
    <property type="match status" value="1"/>
</dbReference>
<proteinExistence type="predicted"/>
<dbReference type="SUPFAM" id="SSF53901">
    <property type="entry name" value="Thiolase-like"/>
    <property type="match status" value="1"/>
</dbReference>
<evidence type="ECO:0008006" key="14">
    <source>
        <dbReference type="Google" id="ProtNLM"/>
    </source>
</evidence>
<dbReference type="InterPro" id="IPR036736">
    <property type="entry name" value="ACP-like_sf"/>
</dbReference>
<dbReference type="InterPro" id="IPR032821">
    <property type="entry name" value="PKS_assoc"/>
</dbReference>
<feature type="region of interest" description="Disordered" evidence="9">
    <location>
        <begin position="1133"/>
        <end position="1153"/>
    </location>
</feature>
<evidence type="ECO:0000256" key="9">
    <source>
        <dbReference type="SAM" id="MobiDB-lite"/>
    </source>
</evidence>
<dbReference type="SUPFAM" id="SSF53167">
    <property type="entry name" value="Purine and uridine phosphorylases"/>
    <property type="match status" value="1"/>
</dbReference>
<evidence type="ECO:0000256" key="8">
    <source>
        <dbReference type="PROSITE-ProRule" id="PRU01363"/>
    </source>
</evidence>
<dbReference type="InterPro" id="IPR057326">
    <property type="entry name" value="KR_dom"/>
</dbReference>
<dbReference type="Gene3D" id="3.40.50.1580">
    <property type="entry name" value="Nucleoside phosphorylase domain"/>
    <property type="match status" value="1"/>
</dbReference>
<dbReference type="InterPro" id="IPR029063">
    <property type="entry name" value="SAM-dependent_MTases_sf"/>
</dbReference>
<dbReference type="SUPFAM" id="SSF51735">
    <property type="entry name" value="NAD(P)-binding Rossmann-fold domains"/>
    <property type="match status" value="2"/>
</dbReference>
<feature type="active site" description="Proton acceptor; for dehydratase activity" evidence="8">
    <location>
        <position position="1027"/>
    </location>
</feature>
<dbReference type="InterPro" id="IPR036291">
    <property type="entry name" value="NAD(P)-bd_dom_sf"/>
</dbReference>
<dbReference type="InterPro" id="IPR013968">
    <property type="entry name" value="PKS_KR"/>
</dbReference>
<dbReference type="InterPro" id="IPR014031">
    <property type="entry name" value="Ketoacyl_synth_C"/>
</dbReference>
<dbReference type="InterPro" id="IPR020843">
    <property type="entry name" value="ER"/>
</dbReference>
<evidence type="ECO:0000256" key="1">
    <source>
        <dbReference type="ARBA" id="ARBA00022450"/>
    </source>
</evidence>
<dbReference type="Pfam" id="PF00698">
    <property type="entry name" value="Acyl_transf_1"/>
    <property type="match status" value="1"/>
</dbReference>
<evidence type="ECO:0000256" key="4">
    <source>
        <dbReference type="ARBA" id="ARBA00022857"/>
    </source>
</evidence>
<evidence type="ECO:0000259" key="10">
    <source>
        <dbReference type="PROSITE" id="PS52004"/>
    </source>
</evidence>
<dbReference type="PANTHER" id="PTHR43775">
    <property type="entry name" value="FATTY ACID SYNTHASE"/>
    <property type="match status" value="1"/>
</dbReference>
<comment type="caution">
    <text evidence="12">The sequence shown here is derived from an EMBL/GenBank/DDBJ whole genome shotgun (WGS) entry which is preliminary data.</text>
</comment>
<dbReference type="Pfam" id="PF08240">
    <property type="entry name" value="ADH_N"/>
    <property type="match status" value="1"/>
</dbReference>
<evidence type="ECO:0000256" key="5">
    <source>
        <dbReference type="ARBA" id="ARBA00023002"/>
    </source>
</evidence>
<dbReference type="Gene3D" id="3.40.50.300">
    <property type="entry name" value="P-loop containing nucleotide triphosphate hydrolases"/>
    <property type="match status" value="1"/>
</dbReference>
<dbReference type="PROSITE" id="PS52004">
    <property type="entry name" value="KS3_2"/>
    <property type="match status" value="1"/>
</dbReference>
<dbReference type="InterPro" id="IPR020807">
    <property type="entry name" value="PKS_DH"/>
</dbReference>
<dbReference type="SMART" id="SM00829">
    <property type="entry name" value="PKS_ER"/>
    <property type="match status" value="1"/>
</dbReference>
<dbReference type="InterPro" id="IPR056501">
    <property type="entry name" value="NAD-bd_HRPKS_sdrA"/>
</dbReference>
<dbReference type="PROSITE" id="PS00606">
    <property type="entry name" value="KS3_1"/>
    <property type="match status" value="1"/>
</dbReference>
<dbReference type="GO" id="GO:0009116">
    <property type="term" value="P:nucleoside metabolic process"/>
    <property type="evidence" value="ECO:0007669"/>
    <property type="project" value="InterPro"/>
</dbReference>
<dbReference type="GO" id="GO:0031177">
    <property type="term" value="F:phosphopantetheine binding"/>
    <property type="evidence" value="ECO:0007669"/>
    <property type="project" value="InterPro"/>
</dbReference>
<dbReference type="Gene3D" id="1.25.40.10">
    <property type="entry name" value="Tetratricopeptide repeat domain"/>
    <property type="match status" value="1"/>
</dbReference>
<keyword evidence="3" id="KW-0808">Transferase</keyword>
<dbReference type="InterPro" id="IPR016035">
    <property type="entry name" value="Acyl_Trfase/lysoPLipase"/>
</dbReference>
<evidence type="ECO:0000256" key="3">
    <source>
        <dbReference type="ARBA" id="ARBA00022679"/>
    </source>
</evidence>
<dbReference type="Gene3D" id="3.90.180.10">
    <property type="entry name" value="Medium-chain alcohol dehydrogenases, catalytic domain"/>
    <property type="match status" value="1"/>
</dbReference>
<dbReference type="GO" id="GO:0006633">
    <property type="term" value="P:fatty acid biosynthetic process"/>
    <property type="evidence" value="ECO:0007669"/>
    <property type="project" value="InterPro"/>
</dbReference>
<evidence type="ECO:0000313" key="13">
    <source>
        <dbReference type="Proteomes" id="UP001194746"/>
    </source>
</evidence>
<dbReference type="Gene3D" id="3.40.47.10">
    <property type="match status" value="1"/>
</dbReference>
<feature type="region of interest" description="C-terminal hotdog fold" evidence="8">
    <location>
        <begin position="1150"/>
        <end position="1305"/>
    </location>
</feature>
<dbReference type="Pfam" id="PF00931">
    <property type="entry name" value="NB-ARC"/>
    <property type="match status" value="1"/>
</dbReference>
<dbReference type="SUPFAM" id="SSF50129">
    <property type="entry name" value="GroES-like"/>
    <property type="match status" value="1"/>
</dbReference>
<keyword evidence="6" id="KW-0511">Multifunctional enzyme</keyword>
<feature type="domain" description="PKS/mFAS DH" evidence="11">
    <location>
        <begin position="995"/>
        <end position="1305"/>
    </location>
</feature>
<feature type="compositionally biased region" description="Polar residues" evidence="9">
    <location>
        <begin position="1"/>
        <end position="19"/>
    </location>
</feature>
<dbReference type="InterPro" id="IPR018201">
    <property type="entry name" value="Ketoacyl_synth_AS"/>
</dbReference>
<dbReference type="Pfam" id="PF13374">
    <property type="entry name" value="TPR_10"/>
    <property type="match status" value="1"/>
</dbReference>
<keyword evidence="1" id="KW-0596">Phosphopantetheine</keyword>
<dbReference type="SUPFAM" id="SSF55048">
    <property type="entry name" value="Probable ACP-binding domain of malonyl-CoA ACP transacylase"/>
    <property type="match status" value="1"/>
</dbReference>
<dbReference type="Gene3D" id="3.10.129.110">
    <property type="entry name" value="Polyketide synthase dehydratase"/>
    <property type="match status" value="1"/>
</dbReference>
<keyword evidence="5" id="KW-0560">Oxidoreductase</keyword>
<evidence type="ECO:0000256" key="6">
    <source>
        <dbReference type="ARBA" id="ARBA00023268"/>
    </source>
</evidence>
<evidence type="ECO:0000256" key="7">
    <source>
        <dbReference type="ARBA" id="ARBA00023315"/>
    </source>
</evidence>
<dbReference type="InterPro" id="IPR042104">
    <property type="entry name" value="PKS_dehydratase_sf"/>
</dbReference>
<dbReference type="Pfam" id="PF21089">
    <property type="entry name" value="PKS_DH_N"/>
    <property type="match status" value="1"/>
</dbReference>
<dbReference type="InterPro" id="IPR016036">
    <property type="entry name" value="Malonyl_transacylase_ACP-bd"/>
</dbReference>
<dbReference type="InterPro" id="IPR027417">
    <property type="entry name" value="P-loop_NTPase"/>
</dbReference>
<keyword evidence="2" id="KW-0597">Phosphoprotein</keyword>
<dbReference type="PROSITE" id="PS00012">
    <property type="entry name" value="PHOSPHOPANTETHEINE"/>
    <property type="match status" value="1"/>
</dbReference>
<dbReference type="SUPFAM" id="SSF53335">
    <property type="entry name" value="S-adenosyl-L-methionine-dependent methyltransferases"/>
    <property type="match status" value="1"/>
</dbReference>
<dbReference type="InterPro" id="IPR049552">
    <property type="entry name" value="PKS_DH_N"/>
</dbReference>
<dbReference type="InterPro" id="IPR049900">
    <property type="entry name" value="PKS_mFAS_DH"/>
</dbReference>
<dbReference type="InterPro" id="IPR050091">
    <property type="entry name" value="PKS_NRPS_Biosynth_Enz"/>
</dbReference>
<dbReference type="InterPro" id="IPR002182">
    <property type="entry name" value="NB-ARC"/>
</dbReference>
<evidence type="ECO:0000313" key="12">
    <source>
        <dbReference type="EMBL" id="KAF9884961.1"/>
    </source>
</evidence>
<dbReference type="Pfam" id="PF23114">
    <property type="entry name" value="NAD-bd_HRPKS_sdrA"/>
    <property type="match status" value="1"/>
</dbReference>
<keyword evidence="4" id="KW-0521">NADP</keyword>
<dbReference type="CDD" id="cd05195">
    <property type="entry name" value="enoyl_red"/>
    <property type="match status" value="1"/>
</dbReference>
<dbReference type="EMBL" id="VCAU01000107">
    <property type="protein sequence ID" value="KAF9884961.1"/>
    <property type="molecule type" value="Genomic_DNA"/>
</dbReference>
<dbReference type="SMART" id="SM00825">
    <property type="entry name" value="PKS_KS"/>
    <property type="match status" value="1"/>
</dbReference>
<feature type="domain" description="Ketosynthase family 3 (KS3)" evidence="10">
    <location>
        <begin position="51"/>
        <end position="482"/>
    </location>
</feature>
<dbReference type="GO" id="GO:0016491">
    <property type="term" value="F:oxidoreductase activity"/>
    <property type="evidence" value="ECO:0007669"/>
    <property type="project" value="UniProtKB-KW"/>
</dbReference>
<dbReference type="InterPro" id="IPR013154">
    <property type="entry name" value="ADH-like_N"/>
</dbReference>
<feature type="region of interest" description="Disordered" evidence="9">
    <location>
        <begin position="1"/>
        <end position="23"/>
    </location>
</feature>
<dbReference type="SMART" id="SM00822">
    <property type="entry name" value="PKS_KR"/>
    <property type="match status" value="1"/>
</dbReference>
<dbReference type="Pfam" id="PF13424">
    <property type="entry name" value="TPR_12"/>
    <property type="match status" value="1"/>
</dbReference>
<evidence type="ECO:0000259" key="11">
    <source>
        <dbReference type="PROSITE" id="PS52019"/>
    </source>
</evidence>
<keyword evidence="13" id="KW-1185">Reference proteome</keyword>
<dbReference type="InterPro" id="IPR020806">
    <property type="entry name" value="PKS_PP-bd"/>
</dbReference>
<protein>
    <recommendedName>
        <fullName evidence="14">Carrier domain-containing protein</fullName>
    </recommendedName>
</protein>
<dbReference type="Pfam" id="PF16197">
    <property type="entry name" value="KAsynt_C_assoc"/>
    <property type="match status" value="1"/>
</dbReference>
<dbReference type="Gene3D" id="3.40.366.10">
    <property type="entry name" value="Malonyl-Coenzyme A Acyl Carrier Protein, domain 2"/>
    <property type="match status" value="1"/>
</dbReference>
<dbReference type="SUPFAM" id="SSF52151">
    <property type="entry name" value="FabD/lysophospholipase-like"/>
    <property type="match status" value="1"/>
</dbReference>
<feature type="region of interest" description="Disordered" evidence="9">
    <location>
        <begin position="3221"/>
        <end position="3255"/>
    </location>
</feature>
<dbReference type="PANTHER" id="PTHR43775:SF50">
    <property type="entry name" value="HIGHLY REDUCING POLYKETIDE SYNTHASE SRDA"/>
    <property type="match status" value="1"/>
</dbReference>
<dbReference type="GO" id="GO:0032259">
    <property type="term" value="P:methylation"/>
    <property type="evidence" value="ECO:0007669"/>
    <property type="project" value="UniProtKB-KW"/>
</dbReference>
<dbReference type="Gene3D" id="3.40.50.150">
    <property type="entry name" value="Vaccinia Virus protein VP39"/>
    <property type="match status" value="1"/>
</dbReference>
<dbReference type="GO" id="GO:0043531">
    <property type="term" value="F:ADP binding"/>
    <property type="evidence" value="ECO:0007669"/>
    <property type="project" value="InterPro"/>
</dbReference>
<accession>A0AAD4CED9</accession>
<dbReference type="PROSITE" id="PS52019">
    <property type="entry name" value="PKS_MFAS_DH"/>
    <property type="match status" value="1"/>
</dbReference>
<dbReference type="SUPFAM" id="SSF48452">
    <property type="entry name" value="TPR-like"/>
    <property type="match status" value="1"/>
</dbReference>
<dbReference type="InterPro" id="IPR011032">
    <property type="entry name" value="GroES-like_sf"/>
</dbReference>
<reference evidence="12" key="2">
    <citation type="submission" date="2020-02" db="EMBL/GenBank/DDBJ databases">
        <authorList>
            <person name="Gilchrist C.L.M."/>
            <person name="Chooi Y.-H."/>
        </authorList>
    </citation>
    <scope>NUCLEOTIDE SEQUENCE</scope>
    <source>
        <strain evidence="12">MST-FP2251</strain>
    </source>
</reference>
<evidence type="ECO:0000256" key="2">
    <source>
        <dbReference type="ARBA" id="ARBA00022553"/>
    </source>
</evidence>
<dbReference type="InterPro" id="IPR014030">
    <property type="entry name" value="Ketoacyl_synth_N"/>
</dbReference>
<dbReference type="Pfam" id="PF02801">
    <property type="entry name" value="Ketoacyl-synt_C"/>
    <property type="match status" value="1"/>
</dbReference>
<gene>
    <name evidence="12" type="ORF">FE257_000871</name>
</gene>
<reference evidence="12" key="1">
    <citation type="journal article" date="2019" name="Beilstein J. Org. Chem.">
        <title>Nanangenines: drimane sesquiterpenoids as the dominant metabolite cohort of a novel Australian fungus, Aspergillus nanangensis.</title>
        <authorList>
            <person name="Lacey H.J."/>
            <person name="Gilchrist C.L.M."/>
            <person name="Crombie A."/>
            <person name="Kalaitzis J.A."/>
            <person name="Vuong D."/>
            <person name="Rutledge P.J."/>
            <person name="Turner P."/>
            <person name="Pitt J.I."/>
            <person name="Lacey E."/>
            <person name="Chooi Y.H."/>
            <person name="Piggott A.M."/>
        </authorList>
    </citation>
    <scope>NUCLEOTIDE SEQUENCE</scope>
    <source>
        <strain evidence="12">MST-FP2251</strain>
    </source>
</reference>
<dbReference type="GO" id="GO:0004312">
    <property type="term" value="F:fatty acid synthase activity"/>
    <property type="evidence" value="ECO:0007669"/>
    <property type="project" value="TreeGrafter"/>
</dbReference>
<dbReference type="InterPro" id="IPR016039">
    <property type="entry name" value="Thiolase-like"/>
</dbReference>
<feature type="active site" description="Proton donor; for dehydratase activity" evidence="8">
    <location>
        <position position="1215"/>
    </location>
</feature>
<dbReference type="InterPro" id="IPR014043">
    <property type="entry name" value="Acyl_transferase_dom"/>
</dbReference>